<keyword evidence="2" id="KW-1185">Reference proteome</keyword>
<accession>H1YE99</accession>
<gene>
    <name evidence="1" type="ORF">Mucpa_2022</name>
</gene>
<protein>
    <submittedName>
        <fullName evidence="1">Uncharacterized protein</fullName>
    </submittedName>
</protein>
<evidence type="ECO:0000313" key="2">
    <source>
        <dbReference type="Proteomes" id="UP000002774"/>
    </source>
</evidence>
<dbReference type="STRING" id="714943.Mucpa_2022"/>
<dbReference type="HOGENOM" id="CLU_543822_0_0_10"/>
<dbReference type="RefSeq" id="WP_008506163.1">
    <property type="nucleotide sequence ID" value="NZ_CM001403.1"/>
</dbReference>
<organism evidence="1 2">
    <name type="scientific">Mucilaginibacter paludis DSM 18603</name>
    <dbReference type="NCBI Taxonomy" id="714943"/>
    <lineage>
        <taxon>Bacteria</taxon>
        <taxon>Pseudomonadati</taxon>
        <taxon>Bacteroidota</taxon>
        <taxon>Sphingobacteriia</taxon>
        <taxon>Sphingobacteriales</taxon>
        <taxon>Sphingobacteriaceae</taxon>
        <taxon>Mucilaginibacter</taxon>
    </lineage>
</organism>
<sequence length="501" mass="56964">MGLYVESLSNIPSDENVPAGSKKDYYIYLLDYGWDEPIGNALMENYAKMASLAANNRAVVIRGTNRVHFEDEVLSWHNINGEDAQELLPAILITNRNPHHFKPIFNTGDADPVENDLRLILIPLRKFCRNATEVVHLIERIFTDIKQQKALKDFKIATTVPKDGIFAMADMITLEPDDSGGQIPVESIKNYLYSGNGNALTVEKTVLPIHFEDRSGGEFERLVFAYVSRLKNWDKIEWLGQSGDDDGRDIWGEYQGTTYCYQCANYRSLVLKKVTDDIDKLVNADVVPNHFIVVCGGKVSNNMRTAIKSYAAQYGVAETHIWSSGELEERLRKEAPELLKRFVDGEVFPELNKAKDVVVNDQEILKQIIQCFDRPAFTTSFHREVNIPHFEKAIADTIEVLNTGVHRLRDGTVIRKIPSRHELSGKSLKEGLTAIYKLVVNLRDTLVDLKRKKEVKGCECGQADCPTWFFTDNAGQQMDDIRRSIFEEFKRIKPDFNLAIE</sequence>
<proteinExistence type="predicted"/>
<dbReference type="EMBL" id="CM001403">
    <property type="protein sequence ID" value="EHQ26162.1"/>
    <property type="molecule type" value="Genomic_DNA"/>
</dbReference>
<evidence type="ECO:0000313" key="1">
    <source>
        <dbReference type="EMBL" id="EHQ26162.1"/>
    </source>
</evidence>
<name>H1YE99_9SPHI</name>
<dbReference type="eggNOG" id="ENOG502Z8H4">
    <property type="taxonomic scope" value="Bacteria"/>
</dbReference>
<reference evidence="1" key="1">
    <citation type="submission" date="2011-09" db="EMBL/GenBank/DDBJ databases">
        <title>The permanent draft genome of Mucilaginibacter paludis DSM 18603.</title>
        <authorList>
            <consortium name="US DOE Joint Genome Institute (JGI-PGF)"/>
            <person name="Lucas S."/>
            <person name="Han J."/>
            <person name="Lapidus A."/>
            <person name="Bruce D."/>
            <person name="Goodwin L."/>
            <person name="Pitluck S."/>
            <person name="Peters L."/>
            <person name="Kyrpides N."/>
            <person name="Mavromatis K."/>
            <person name="Ivanova N."/>
            <person name="Mikhailova N."/>
            <person name="Held B."/>
            <person name="Detter J.C."/>
            <person name="Tapia R."/>
            <person name="Han C."/>
            <person name="Land M."/>
            <person name="Hauser L."/>
            <person name="Markowitz V."/>
            <person name="Cheng J.-F."/>
            <person name="Hugenholtz P."/>
            <person name="Woyke T."/>
            <person name="Wu D."/>
            <person name="Tindall B."/>
            <person name="Brambilla E."/>
            <person name="Klenk H.-P."/>
            <person name="Eisen J.A."/>
        </authorList>
    </citation>
    <scope>NUCLEOTIDE SEQUENCE [LARGE SCALE GENOMIC DNA]</scope>
    <source>
        <strain evidence="1">DSM 18603</strain>
    </source>
</reference>
<dbReference type="AlphaFoldDB" id="H1YE99"/>
<dbReference type="Proteomes" id="UP000002774">
    <property type="component" value="Chromosome"/>
</dbReference>